<proteinExistence type="predicted"/>
<evidence type="ECO:0000259" key="1">
    <source>
        <dbReference type="PROSITE" id="PS50206"/>
    </source>
</evidence>
<sequence length="204" mass="22768">MAGLLSLSLLTTALNALEVNIKEGLPFVEVKINGKIIKIQRIQDTNHKLTNSYTKTSRPTPPFGIQPFQPIKGIKTVSELDVIDFIKDKLPTNKGILIDARMPKWNRVGTIPGSINIPFSVLTPSSKVSYQKIIALLGGKKEGNKWNFENAQSILIFDNGPWCQQGVRAMQNLVKIGYPKSKILYYRGGMQYWQILGLTTTVPK</sequence>
<feature type="domain" description="Rhodanese" evidence="1">
    <location>
        <begin position="91"/>
        <end position="202"/>
    </location>
</feature>
<dbReference type="Pfam" id="PF00581">
    <property type="entry name" value="Rhodanese"/>
    <property type="match status" value="1"/>
</dbReference>
<dbReference type="AlphaFoldDB" id="A0A1W1BWU4"/>
<organism evidence="2">
    <name type="scientific">hydrothermal vent metagenome</name>
    <dbReference type="NCBI Taxonomy" id="652676"/>
    <lineage>
        <taxon>unclassified sequences</taxon>
        <taxon>metagenomes</taxon>
        <taxon>ecological metagenomes</taxon>
    </lineage>
</organism>
<dbReference type="Gene3D" id="3.40.250.10">
    <property type="entry name" value="Rhodanese-like domain"/>
    <property type="match status" value="1"/>
</dbReference>
<dbReference type="PROSITE" id="PS50206">
    <property type="entry name" value="RHODANESE_3"/>
    <property type="match status" value="1"/>
</dbReference>
<dbReference type="InterPro" id="IPR036873">
    <property type="entry name" value="Rhodanese-like_dom_sf"/>
</dbReference>
<name>A0A1W1BWU4_9ZZZZ</name>
<accession>A0A1W1BWU4</accession>
<gene>
    <name evidence="2" type="ORF">MNB_SV-14-1125</name>
</gene>
<protein>
    <recommendedName>
        <fullName evidence="1">Rhodanese domain-containing protein</fullName>
    </recommendedName>
</protein>
<evidence type="ECO:0000313" key="2">
    <source>
        <dbReference type="EMBL" id="SFV57912.1"/>
    </source>
</evidence>
<dbReference type="EMBL" id="FPHN01000083">
    <property type="protein sequence ID" value="SFV57912.1"/>
    <property type="molecule type" value="Genomic_DNA"/>
</dbReference>
<dbReference type="InterPro" id="IPR001763">
    <property type="entry name" value="Rhodanese-like_dom"/>
</dbReference>
<dbReference type="SUPFAM" id="SSF52821">
    <property type="entry name" value="Rhodanese/Cell cycle control phosphatase"/>
    <property type="match status" value="1"/>
</dbReference>
<reference evidence="2" key="1">
    <citation type="submission" date="2016-10" db="EMBL/GenBank/DDBJ databases">
        <authorList>
            <person name="de Groot N.N."/>
        </authorList>
    </citation>
    <scope>NUCLEOTIDE SEQUENCE</scope>
</reference>